<name>A0A2J6QKK0_9HELO</name>
<dbReference type="InterPro" id="IPR016024">
    <property type="entry name" value="ARM-type_fold"/>
</dbReference>
<keyword evidence="2" id="KW-0677">Repeat</keyword>
<accession>A0A2J6QKK0</accession>
<dbReference type="GO" id="GO:0005634">
    <property type="term" value="C:nucleus"/>
    <property type="evidence" value="ECO:0007669"/>
    <property type="project" value="UniProtKB-SubCell"/>
</dbReference>
<dbReference type="GO" id="GO:0051604">
    <property type="term" value="P:protein maturation"/>
    <property type="evidence" value="ECO:0007669"/>
    <property type="project" value="UniProtKB-UniRule"/>
</dbReference>
<reference evidence="7 8" key="1">
    <citation type="submission" date="2016-05" db="EMBL/GenBank/DDBJ databases">
        <title>A degradative enzymes factory behind the ericoid mycorrhizal symbiosis.</title>
        <authorList>
            <consortium name="DOE Joint Genome Institute"/>
            <person name="Martino E."/>
            <person name="Morin E."/>
            <person name="Grelet G."/>
            <person name="Kuo A."/>
            <person name="Kohler A."/>
            <person name="Daghino S."/>
            <person name="Barry K."/>
            <person name="Choi C."/>
            <person name="Cichocki N."/>
            <person name="Clum A."/>
            <person name="Copeland A."/>
            <person name="Hainaut M."/>
            <person name="Haridas S."/>
            <person name="Labutti K."/>
            <person name="Lindquist E."/>
            <person name="Lipzen A."/>
            <person name="Khouja H.-R."/>
            <person name="Murat C."/>
            <person name="Ohm R."/>
            <person name="Olson A."/>
            <person name="Spatafora J."/>
            <person name="Veneault-Fourrey C."/>
            <person name="Henrissat B."/>
            <person name="Grigoriev I."/>
            <person name="Martin F."/>
            <person name="Perotto S."/>
        </authorList>
    </citation>
    <scope>NUCLEOTIDE SEQUENCE [LARGE SCALE GENOMIC DNA]</scope>
    <source>
        <strain evidence="7 8">UAMH 7357</strain>
    </source>
</reference>
<protein>
    <recommendedName>
        <fullName evidence="4">MMS19 nucleotide excision repair protein</fullName>
    </recommendedName>
</protein>
<organism evidence="7 8">
    <name type="scientific">Hyaloscypha hepaticicola</name>
    <dbReference type="NCBI Taxonomy" id="2082293"/>
    <lineage>
        <taxon>Eukaryota</taxon>
        <taxon>Fungi</taxon>
        <taxon>Dikarya</taxon>
        <taxon>Ascomycota</taxon>
        <taxon>Pezizomycotina</taxon>
        <taxon>Leotiomycetes</taxon>
        <taxon>Helotiales</taxon>
        <taxon>Hyaloscyphaceae</taxon>
        <taxon>Hyaloscypha</taxon>
    </lineage>
</organism>
<dbReference type="SUPFAM" id="SSF48371">
    <property type="entry name" value="ARM repeat"/>
    <property type="match status" value="1"/>
</dbReference>
<evidence type="ECO:0000313" key="8">
    <source>
        <dbReference type="Proteomes" id="UP000235672"/>
    </source>
</evidence>
<keyword evidence="4" id="KW-0227">DNA damage</keyword>
<evidence type="ECO:0000256" key="4">
    <source>
        <dbReference type="RuleBase" id="RU367072"/>
    </source>
</evidence>
<evidence type="ECO:0000256" key="1">
    <source>
        <dbReference type="ARBA" id="ARBA00004123"/>
    </source>
</evidence>
<dbReference type="InterPro" id="IPR029240">
    <property type="entry name" value="MMS19_N"/>
</dbReference>
<dbReference type="STRING" id="1745343.A0A2J6QKK0"/>
<keyword evidence="8" id="KW-1185">Reference proteome</keyword>
<dbReference type="Proteomes" id="UP000235672">
    <property type="component" value="Unassembled WGS sequence"/>
</dbReference>
<evidence type="ECO:0000256" key="2">
    <source>
        <dbReference type="ARBA" id="ARBA00022737"/>
    </source>
</evidence>
<dbReference type="Pfam" id="PF12460">
    <property type="entry name" value="MMS19_C"/>
    <property type="match status" value="1"/>
</dbReference>
<dbReference type="Pfam" id="PF14500">
    <property type="entry name" value="MMS19_N"/>
    <property type="match status" value="1"/>
</dbReference>
<dbReference type="EMBL" id="KZ613467">
    <property type="protein sequence ID" value="PMD26767.1"/>
    <property type="molecule type" value="Genomic_DNA"/>
</dbReference>
<dbReference type="InterPro" id="IPR039920">
    <property type="entry name" value="MMS19"/>
</dbReference>
<comment type="similarity">
    <text evidence="4">Belongs to the MET18/MMS19 family.</text>
</comment>
<sequence>MADHKFKDWMESPPGGKELTAREKDIIADYVSSLDLGVYKLPSLLIDMGNYLNQDSDLITVARALSIFPHILQGMRTEFSRQDTHSLVEYFCTRLENKDDILNYRAGIYELASSLHILSTWKCFLPGDAGTIATAVFGLASGSTFKDQKPITRIKLYEVIDFLFKKYQTSLIRDVKVTPLVSGLVSMVELEKNPSCLSILFPLYAHISKHWTLGDSDYDSIWESFIRYFPITLGGAPQDPSVPAKELIKELLLQCIISSHHYAKGAVPRFIDMLDTNTDVSANLKIEVLSTLAACITSYPVPTVTLWSSKIWDALKFEIWNGENEDFIQGSLDVLRAIAASLGKGDYNWSSQTTPMTEFVVTAAKECLSRVHDSKKLYLVSSGRILHAMALGAPYAFHLVVKTVLPSMHVIWQDLKLPSEKKMLLTVYNYILDARLVQPKNDPQRDLLVKSFEGFRDGIVEIYFGAVSNIKQQSSSSDVPFGVPAIDGLVLLFQIPSYLSAVEQGMIIQELNTILFAAQDSEIRNAVLLSLQKISAMEPDTFHEITLTNFVEKLPEIVSRPHDEGTAKLDTIVGLLQDLVEIACSQPCQRELRNGTAINTASSYWHRNFDALENKLLEKLDAVLQKSGQLEYANTILAAICGGLQLFDTSLHQARTRASEPNPLDPKIGPYSYIIKVLFQKVVRERESSSGPYIGIKDSVDEKFVQIVGRTAMWALRSDLTTAANSVLLNRKAISPDEPSVIWTLLSPGPCPATLSTSQQNLENGPPDKCLANVLSMYLLAGHRPCEPLANPLSPLKIEPAQVASSMIRNAISSQSGASQFSRMCMLWFLQLLISKYAAASRSVTAGGLEDLHNHPLEVMTQAVSGCAKKTDQEIKNTYQTLAYFAAASIASFDHSMEALASMMITALSDPNYGRKVGQSFRILLAKSEIMDKANFCKIRTLRFQKVVSLIVIPLQGAYVSPMTSRLEKDNIVIALAGVLAYMDPNLVADAFGFSSIMLEGCVSSDDFTKETFINLLHELVPFCPKEAESHLDTIIRLMTDRTHNTYDSPSDASVRCRAKALDVLVRLTECLSAAGLIQRRTRLLSELDLALDDCSRDVRGKAQLAKGKWLRLGVVG</sequence>
<gene>
    <name evidence="7" type="ORF">NA56DRAFT_698009</name>
</gene>
<dbReference type="GO" id="GO:0016226">
    <property type="term" value="P:iron-sulfur cluster assembly"/>
    <property type="evidence" value="ECO:0007669"/>
    <property type="project" value="UniProtKB-UniRule"/>
</dbReference>
<dbReference type="GO" id="GO:0097361">
    <property type="term" value="C:cytosolic [4Fe-4S] assembly targeting complex"/>
    <property type="evidence" value="ECO:0007669"/>
    <property type="project" value="UniProtKB-UniRule"/>
</dbReference>
<evidence type="ECO:0000256" key="3">
    <source>
        <dbReference type="ARBA" id="ARBA00023242"/>
    </source>
</evidence>
<dbReference type="AlphaFoldDB" id="A0A2J6QKK0"/>
<feature type="domain" description="MMS19 C-terminal" evidence="5">
    <location>
        <begin position="609"/>
        <end position="1068"/>
    </location>
</feature>
<feature type="domain" description="MMS19 N-terminal" evidence="6">
    <location>
        <begin position="47"/>
        <end position="321"/>
    </location>
</feature>
<dbReference type="OrthoDB" id="342900at2759"/>
<proteinExistence type="inferred from homology"/>
<dbReference type="GO" id="GO:0006281">
    <property type="term" value="P:DNA repair"/>
    <property type="evidence" value="ECO:0007669"/>
    <property type="project" value="UniProtKB-UniRule"/>
</dbReference>
<evidence type="ECO:0000259" key="5">
    <source>
        <dbReference type="Pfam" id="PF12460"/>
    </source>
</evidence>
<comment type="function">
    <text evidence="4">Key component of the cytosolic iron-sulfur protein assembly (CIA) complex, a multiprotein complex that mediates the incorporation of iron-sulfur cluster into apoproteins specifically involved in DNA metabolism and genomic integrity. In the CIA complex, MMS19 acts as an adapter between early-acting CIA components and a subset of cellular target iron-sulfur proteins.</text>
</comment>
<comment type="subcellular location">
    <subcellularLocation>
        <location evidence="1 4">Nucleus</location>
    </subcellularLocation>
</comment>
<dbReference type="PANTHER" id="PTHR12891:SF0">
    <property type="entry name" value="MMS19 NUCLEOTIDE EXCISION REPAIR PROTEIN HOMOLOG"/>
    <property type="match status" value="1"/>
</dbReference>
<dbReference type="PANTHER" id="PTHR12891">
    <property type="entry name" value="DNA REPAIR/TRANSCRIPTION PROTEIN MET18/MMS19"/>
    <property type="match status" value="1"/>
</dbReference>
<keyword evidence="4" id="KW-0234">DNA repair</keyword>
<keyword evidence="3 4" id="KW-0539">Nucleus</keyword>
<evidence type="ECO:0000313" key="7">
    <source>
        <dbReference type="EMBL" id="PMD26767.1"/>
    </source>
</evidence>
<dbReference type="InterPro" id="IPR024687">
    <property type="entry name" value="MMS19_C"/>
</dbReference>
<evidence type="ECO:0000259" key="6">
    <source>
        <dbReference type="Pfam" id="PF14500"/>
    </source>
</evidence>